<dbReference type="PANTHER" id="PTHR35795">
    <property type="entry name" value="SLR1885 PROTEIN"/>
    <property type="match status" value="1"/>
</dbReference>
<dbReference type="EC" id="3.6.1.41" evidence="1"/>
<name>A0ABW4BGU9_9LACO</name>
<evidence type="ECO:0000256" key="1">
    <source>
        <dbReference type="ARBA" id="ARBA00012506"/>
    </source>
</evidence>
<dbReference type="InterPro" id="IPR003607">
    <property type="entry name" value="HD/PDEase_dom"/>
</dbReference>
<keyword evidence="9" id="KW-1185">Reference proteome</keyword>
<organism evidence="8 9">
    <name type="scientific">Lacticaseibacillus suilingensis</name>
    <dbReference type="NCBI Taxonomy" id="2799577"/>
    <lineage>
        <taxon>Bacteria</taxon>
        <taxon>Bacillati</taxon>
        <taxon>Bacillota</taxon>
        <taxon>Bacilli</taxon>
        <taxon>Lactobacillales</taxon>
        <taxon>Lactobacillaceae</taxon>
        <taxon>Lacticaseibacillus</taxon>
    </lineage>
</organism>
<evidence type="ECO:0000256" key="6">
    <source>
        <dbReference type="ARBA" id="ARBA00049417"/>
    </source>
</evidence>
<feature type="domain" description="HD" evidence="7">
    <location>
        <begin position="31"/>
        <end position="145"/>
    </location>
</feature>
<protein>
    <recommendedName>
        <fullName evidence="1">bis(5'-nucleosyl)-tetraphosphatase (symmetrical)</fullName>
        <ecNumber evidence="1">3.6.1.41</ecNumber>
    </recommendedName>
</protein>
<dbReference type="PANTHER" id="PTHR35795:SF1">
    <property type="entry name" value="BIS(5'-NUCLEOSYL)-TETRAPHOSPHATASE, SYMMETRICAL"/>
    <property type="match status" value="1"/>
</dbReference>
<dbReference type="SMART" id="SM00471">
    <property type="entry name" value="HDc"/>
    <property type="match status" value="1"/>
</dbReference>
<dbReference type="EMBL" id="JBHTOA010000031">
    <property type="protein sequence ID" value="MFD1399266.1"/>
    <property type="molecule type" value="Genomic_DNA"/>
</dbReference>
<keyword evidence="2" id="KW-0479">Metal-binding</keyword>
<dbReference type="PROSITE" id="PS51831">
    <property type="entry name" value="HD"/>
    <property type="match status" value="1"/>
</dbReference>
<dbReference type="InterPro" id="IPR006674">
    <property type="entry name" value="HD_domain"/>
</dbReference>
<reference evidence="9" key="1">
    <citation type="journal article" date="2019" name="Int. J. Syst. Evol. Microbiol.">
        <title>The Global Catalogue of Microorganisms (GCM) 10K type strain sequencing project: providing services to taxonomists for standard genome sequencing and annotation.</title>
        <authorList>
            <consortium name="The Broad Institute Genomics Platform"/>
            <consortium name="The Broad Institute Genome Sequencing Center for Infectious Disease"/>
            <person name="Wu L."/>
            <person name="Ma J."/>
        </authorList>
    </citation>
    <scope>NUCLEOTIDE SEQUENCE [LARGE SCALE GENOMIC DNA]</scope>
    <source>
        <strain evidence="9">CCM 9110</strain>
    </source>
</reference>
<keyword evidence="3" id="KW-0547">Nucleotide-binding</keyword>
<comment type="catalytic activity">
    <reaction evidence="6">
        <text>P(1),P(4)-bis(5'-adenosyl) tetraphosphate + H2O = 2 ADP + 2 H(+)</text>
        <dbReference type="Rhea" id="RHEA:24252"/>
        <dbReference type="ChEBI" id="CHEBI:15377"/>
        <dbReference type="ChEBI" id="CHEBI:15378"/>
        <dbReference type="ChEBI" id="CHEBI:58141"/>
        <dbReference type="ChEBI" id="CHEBI:456216"/>
        <dbReference type="EC" id="3.6.1.41"/>
    </reaction>
</comment>
<dbReference type="InterPro" id="IPR051094">
    <property type="entry name" value="Diverse_Catalytic_Enzymes"/>
</dbReference>
<evidence type="ECO:0000259" key="7">
    <source>
        <dbReference type="PROSITE" id="PS51831"/>
    </source>
</evidence>
<sequence length="204" mass="23276">MTNIEYPQSLTQGLSRTELLNHLQNRLDDARFQHCLRVETTARQLAQRFDADVDRAGLAGLLHDYAKQIPVEEYRRVIVENGFDPALLQYNRGVWHGIVGTWFIKTETGIMDHEVLQAIERHTTGDPEMTVLDQIIFVADFIEPARTLDAEVQARKAAETNLELASFIEMKNTLQYLIGSELTVYPKTLLTYNAFLKKTQAARA</sequence>
<evidence type="ECO:0000256" key="3">
    <source>
        <dbReference type="ARBA" id="ARBA00022741"/>
    </source>
</evidence>
<dbReference type="Gene3D" id="1.10.3210.10">
    <property type="entry name" value="Hypothetical protein af1432"/>
    <property type="match status" value="1"/>
</dbReference>
<accession>A0ABW4BGU9</accession>
<evidence type="ECO:0000256" key="4">
    <source>
        <dbReference type="ARBA" id="ARBA00022801"/>
    </source>
</evidence>
<comment type="caution">
    <text evidence="8">The sequence shown here is derived from an EMBL/GenBank/DDBJ whole genome shotgun (WGS) entry which is preliminary data.</text>
</comment>
<dbReference type="GO" id="GO:0008803">
    <property type="term" value="F:bis(5'-nucleosyl)-tetraphosphatase (symmetrical) activity"/>
    <property type="evidence" value="ECO:0007669"/>
    <property type="project" value="UniProtKB-EC"/>
</dbReference>
<gene>
    <name evidence="8" type="primary">yqeK</name>
    <name evidence="8" type="ORF">ACFQ41_08075</name>
</gene>
<evidence type="ECO:0000256" key="5">
    <source>
        <dbReference type="ARBA" id="ARBA00023004"/>
    </source>
</evidence>
<dbReference type="CDD" id="cd00077">
    <property type="entry name" value="HDc"/>
    <property type="match status" value="1"/>
</dbReference>
<keyword evidence="4 8" id="KW-0378">Hydrolase</keyword>
<keyword evidence="5" id="KW-0408">Iron</keyword>
<dbReference type="Pfam" id="PF01966">
    <property type="entry name" value="HD"/>
    <property type="match status" value="1"/>
</dbReference>
<evidence type="ECO:0000313" key="9">
    <source>
        <dbReference type="Proteomes" id="UP001597199"/>
    </source>
</evidence>
<dbReference type="Proteomes" id="UP001597199">
    <property type="component" value="Unassembled WGS sequence"/>
</dbReference>
<dbReference type="NCBIfam" id="TIGR00488">
    <property type="entry name" value="bis(5'-nucleosyl)-tetraphosphatase (symmetrical) YqeK"/>
    <property type="match status" value="1"/>
</dbReference>
<evidence type="ECO:0000313" key="8">
    <source>
        <dbReference type="EMBL" id="MFD1399266.1"/>
    </source>
</evidence>
<dbReference type="SUPFAM" id="SSF109604">
    <property type="entry name" value="HD-domain/PDEase-like"/>
    <property type="match status" value="1"/>
</dbReference>
<dbReference type="InterPro" id="IPR005249">
    <property type="entry name" value="YqeK"/>
</dbReference>
<dbReference type="RefSeq" id="WP_204118086.1">
    <property type="nucleotide sequence ID" value="NZ_BOLV01000002.1"/>
</dbReference>
<evidence type="ECO:0000256" key="2">
    <source>
        <dbReference type="ARBA" id="ARBA00022723"/>
    </source>
</evidence>
<proteinExistence type="predicted"/>